<keyword evidence="1" id="KW-0732">Signal</keyword>
<name>A0ABP9PMQ1_9BACT</name>
<evidence type="ECO:0000313" key="3">
    <source>
        <dbReference type="Proteomes" id="UP001499852"/>
    </source>
</evidence>
<evidence type="ECO:0008006" key="4">
    <source>
        <dbReference type="Google" id="ProtNLM"/>
    </source>
</evidence>
<evidence type="ECO:0000256" key="1">
    <source>
        <dbReference type="SAM" id="SignalP"/>
    </source>
</evidence>
<proteinExistence type="predicted"/>
<reference evidence="3" key="1">
    <citation type="journal article" date="2019" name="Int. J. Syst. Evol. Microbiol.">
        <title>The Global Catalogue of Microorganisms (GCM) 10K type strain sequencing project: providing services to taxonomists for standard genome sequencing and annotation.</title>
        <authorList>
            <consortium name="The Broad Institute Genomics Platform"/>
            <consortium name="The Broad Institute Genome Sequencing Center for Infectious Disease"/>
            <person name="Wu L."/>
            <person name="Ma J."/>
        </authorList>
    </citation>
    <scope>NUCLEOTIDE SEQUENCE [LARGE SCALE GENOMIC DNA]</scope>
    <source>
        <strain evidence="3">JCM 18053</strain>
    </source>
</reference>
<keyword evidence="3" id="KW-1185">Reference proteome</keyword>
<accession>A0ABP9PMQ1</accession>
<feature type="signal peptide" evidence="1">
    <location>
        <begin position="1"/>
        <end position="20"/>
    </location>
</feature>
<evidence type="ECO:0000313" key="2">
    <source>
        <dbReference type="EMBL" id="GAA5146176.1"/>
    </source>
</evidence>
<sequence>MRSFLLLVTSLLAFTIPSLAETVDLGHYGQVKLAVPGGWGMQSQKVGDIGVNLTVRPKSDANAACKVTIAFTNQKEEVSAEEQQKRFEKMAAIFAQSSVEQKIEVQKIRLKSGVGFYACFTDPNLVGKPPEPRNYKVLAPAMIVLSKDVLISVTLFTDDKTSQEFTDLVKMLESVVLVNTL</sequence>
<gene>
    <name evidence="2" type="ORF">GCM10023213_38830</name>
</gene>
<dbReference type="RefSeq" id="WP_345738062.1">
    <property type="nucleotide sequence ID" value="NZ_BAABIA010000008.1"/>
</dbReference>
<organism evidence="2 3">
    <name type="scientific">Prosthecobacter algae</name>
    <dbReference type="NCBI Taxonomy" id="1144682"/>
    <lineage>
        <taxon>Bacteria</taxon>
        <taxon>Pseudomonadati</taxon>
        <taxon>Verrucomicrobiota</taxon>
        <taxon>Verrucomicrobiia</taxon>
        <taxon>Verrucomicrobiales</taxon>
        <taxon>Verrucomicrobiaceae</taxon>
        <taxon>Prosthecobacter</taxon>
    </lineage>
</organism>
<dbReference type="EMBL" id="BAABIA010000008">
    <property type="protein sequence ID" value="GAA5146176.1"/>
    <property type="molecule type" value="Genomic_DNA"/>
</dbReference>
<comment type="caution">
    <text evidence="2">The sequence shown here is derived from an EMBL/GenBank/DDBJ whole genome shotgun (WGS) entry which is preliminary data.</text>
</comment>
<dbReference type="Proteomes" id="UP001499852">
    <property type="component" value="Unassembled WGS sequence"/>
</dbReference>
<feature type="chain" id="PRO_5045276510" description="PsbP C-terminal domain-containing protein" evidence="1">
    <location>
        <begin position="21"/>
        <end position="181"/>
    </location>
</feature>
<protein>
    <recommendedName>
        <fullName evidence="4">PsbP C-terminal domain-containing protein</fullName>
    </recommendedName>
</protein>